<dbReference type="AlphaFoldDB" id="A0AAD5SAS7"/>
<evidence type="ECO:0000313" key="2">
    <source>
        <dbReference type="EMBL" id="KAJ3049766.1"/>
    </source>
</evidence>
<dbReference type="EMBL" id="JADGJD010000597">
    <property type="protein sequence ID" value="KAJ3049766.1"/>
    <property type="molecule type" value="Genomic_DNA"/>
</dbReference>
<protein>
    <submittedName>
        <fullName evidence="2">Uncharacterized protein</fullName>
    </submittedName>
</protein>
<keyword evidence="1" id="KW-0732">Signal</keyword>
<evidence type="ECO:0000313" key="3">
    <source>
        <dbReference type="Proteomes" id="UP001212841"/>
    </source>
</evidence>
<organism evidence="2 3">
    <name type="scientific">Rhizophlyctis rosea</name>
    <dbReference type="NCBI Taxonomy" id="64517"/>
    <lineage>
        <taxon>Eukaryota</taxon>
        <taxon>Fungi</taxon>
        <taxon>Fungi incertae sedis</taxon>
        <taxon>Chytridiomycota</taxon>
        <taxon>Chytridiomycota incertae sedis</taxon>
        <taxon>Chytridiomycetes</taxon>
        <taxon>Rhizophlyctidales</taxon>
        <taxon>Rhizophlyctidaceae</taxon>
        <taxon>Rhizophlyctis</taxon>
    </lineage>
</organism>
<dbReference type="Proteomes" id="UP001212841">
    <property type="component" value="Unassembled WGS sequence"/>
</dbReference>
<feature type="chain" id="PRO_5042150199" evidence="1">
    <location>
        <begin position="25"/>
        <end position="395"/>
    </location>
</feature>
<sequence>MFASQSTITSLLLVLLLSQSTVLGQTDEDPKYFSESNPPWFLLDQTDMFRRVVGATAYVNGNWSLMDRVGGQAVTVDQFAQTLATLRPTYVRSLIRSSYSSNLTLQMAQDFSKIRTTVLQSSPGCKFDIEFDALSFAHGPALALQQKLQDLKQLMEEVPGFQVDAIFFDHWNQAFNQSKSATSIITLFIHDKMNMAIGGNTYGGSVPPYTDYISVPTKNLKIEQKAQSPYPIPIIGQLLSATPNDRSSEQCAFVGSPNFLPNPSNTFSLQNFAGRQAVIQQLAQGQGNYGYSLQWPLFGPECPGSRSFDSTADLDTGGKSLYRVLAEDMVEVFSPLDGIGNVSYAFVRNPVTSGEPSVSRETGGSESKGVRVAVDSWTILTLSLLVGGLFAKIMR</sequence>
<name>A0AAD5SAS7_9FUNG</name>
<feature type="signal peptide" evidence="1">
    <location>
        <begin position="1"/>
        <end position="24"/>
    </location>
</feature>
<comment type="caution">
    <text evidence="2">The sequence shown here is derived from an EMBL/GenBank/DDBJ whole genome shotgun (WGS) entry which is preliminary data.</text>
</comment>
<reference evidence="2" key="1">
    <citation type="submission" date="2020-05" db="EMBL/GenBank/DDBJ databases">
        <title>Phylogenomic resolution of chytrid fungi.</title>
        <authorList>
            <person name="Stajich J.E."/>
            <person name="Amses K."/>
            <person name="Simmons R."/>
            <person name="Seto K."/>
            <person name="Myers J."/>
            <person name="Bonds A."/>
            <person name="Quandt C.A."/>
            <person name="Barry K."/>
            <person name="Liu P."/>
            <person name="Grigoriev I."/>
            <person name="Longcore J.E."/>
            <person name="James T.Y."/>
        </authorList>
    </citation>
    <scope>NUCLEOTIDE SEQUENCE</scope>
    <source>
        <strain evidence="2">JEL0318</strain>
    </source>
</reference>
<gene>
    <name evidence="2" type="ORF">HK097_009225</name>
</gene>
<evidence type="ECO:0000256" key="1">
    <source>
        <dbReference type="SAM" id="SignalP"/>
    </source>
</evidence>
<keyword evidence="3" id="KW-1185">Reference proteome</keyword>
<accession>A0AAD5SAS7</accession>
<proteinExistence type="predicted"/>